<reference evidence="1" key="1">
    <citation type="submission" date="2020-08" db="EMBL/GenBank/DDBJ databases">
        <title>Multicomponent nature underlies the extraordinary mechanical properties of spider dragline silk.</title>
        <authorList>
            <person name="Kono N."/>
            <person name="Nakamura H."/>
            <person name="Mori M."/>
            <person name="Yoshida Y."/>
            <person name="Ohtoshi R."/>
            <person name="Malay A.D."/>
            <person name="Moran D.A.P."/>
            <person name="Tomita M."/>
            <person name="Numata K."/>
            <person name="Arakawa K."/>
        </authorList>
    </citation>
    <scope>NUCLEOTIDE SEQUENCE</scope>
</reference>
<keyword evidence="2" id="KW-1185">Reference proteome</keyword>
<evidence type="ECO:0000313" key="1">
    <source>
        <dbReference type="EMBL" id="GFY45537.1"/>
    </source>
</evidence>
<accession>A0A8X6X3L8</accession>
<evidence type="ECO:0000313" key="2">
    <source>
        <dbReference type="Proteomes" id="UP000886998"/>
    </source>
</evidence>
<sequence>MPTIYRTTCTFVICLWTSIIPPETFHFLPLDNFGHLPPERLSFPSLAVYLLKMPTMPVVSIRAFHQRDCLVCGRERAQPNDCAIHVLLIMVFPQERICVT</sequence>
<dbReference type="EMBL" id="BMAV01004901">
    <property type="protein sequence ID" value="GFY45537.1"/>
    <property type="molecule type" value="Genomic_DNA"/>
</dbReference>
<comment type="caution">
    <text evidence="1">The sequence shown here is derived from an EMBL/GenBank/DDBJ whole genome shotgun (WGS) entry which is preliminary data.</text>
</comment>
<proteinExistence type="predicted"/>
<gene>
    <name evidence="1" type="ORF">TNIN_392981</name>
</gene>
<dbReference type="AlphaFoldDB" id="A0A8X6X3L8"/>
<name>A0A8X6X3L8_9ARAC</name>
<dbReference type="Proteomes" id="UP000886998">
    <property type="component" value="Unassembled WGS sequence"/>
</dbReference>
<organism evidence="1 2">
    <name type="scientific">Trichonephila inaurata madagascariensis</name>
    <dbReference type="NCBI Taxonomy" id="2747483"/>
    <lineage>
        <taxon>Eukaryota</taxon>
        <taxon>Metazoa</taxon>
        <taxon>Ecdysozoa</taxon>
        <taxon>Arthropoda</taxon>
        <taxon>Chelicerata</taxon>
        <taxon>Arachnida</taxon>
        <taxon>Araneae</taxon>
        <taxon>Araneomorphae</taxon>
        <taxon>Entelegynae</taxon>
        <taxon>Araneoidea</taxon>
        <taxon>Nephilidae</taxon>
        <taxon>Trichonephila</taxon>
        <taxon>Trichonephila inaurata</taxon>
    </lineage>
</organism>
<protein>
    <submittedName>
        <fullName evidence="1">Uncharacterized protein</fullName>
    </submittedName>
</protein>